<dbReference type="InterPro" id="IPR003591">
    <property type="entry name" value="Leu-rich_rpt_typical-subtyp"/>
</dbReference>
<evidence type="ECO:0000256" key="3">
    <source>
        <dbReference type="ARBA" id="ARBA00022475"/>
    </source>
</evidence>
<evidence type="ECO:0008006" key="16">
    <source>
        <dbReference type="Google" id="ProtNLM"/>
    </source>
</evidence>
<evidence type="ECO:0000256" key="2">
    <source>
        <dbReference type="ARBA" id="ARBA00009592"/>
    </source>
</evidence>
<evidence type="ECO:0000256" key="5">
    <source>
        <dbReference type="ARBA" id="ARBA00022692"/>
    </source>
</evidence>
<feature type="transmembrane region" description="Helical" evidence="12">
    <location>
        <begin position="1409"/>
        <end position="1426"/>
    </location>
</feature>
<keyword evidence="9 12" id="KW-0472">Membrane</keyword>
<organism evidence="14 15">
    <name type="scientific">Gossypium arboreum</name>
    <name type="common">Tree cotton</name>
    <name type="synonym">Gossypium nanking</name>
    <dbReference type="NCBI Taxonomy" id="29729"/>
    <lineage>
        <taxon>Eukaryota</taxon>
        <taxon>Viridiplantae</taxon>
        <taxon>Streptophyta</taxon>
        <taxon>Embryophyta</taxon>
        <taxon>Tracheophyta</taxon>
        <taxon>Spermatophyta</taxon>
        <taxon>Magnoliopsida</taxon>
        <taxon>eudicotyledons</taxon>
        <taxon>Gunneridae</taxon>
        <taxon>Pentapetalae</taxon>
        <taxon>rosids</taxon>
        <taxon>malvids</taxon>
        <taxon>Malvales</taxon>
        <taxon>Malvaceae</taxon>
        <taxon>Malvoideae</taxon>
        <taxon>Gossypium</taxon>
    </lineage>
</organism>
<keyword evidence="4" id="KW-0433">Leucine-rich repeat</keyword>
<dbReference type="PANTHER" id="PTHR48052">
    <property type="entry name" value="UNNAMED PRODUCT"/>
    <property type="match status" value="1"/>
</dbReference>
<evidence type="ECO:0000313" key="14">
    <source>
        <dbReference type="EMBL" id="KAK5826823.1"/>
    </source>
</evidence>
<dbReference type="PRINTS" id="PR00019">
    <property type="entry name" value="LEURICHRPT"/>
</dbReference>
<keyword evidence="15" id="KW-1185">Reference proteome</keyword>
<keyword evidence="3" id="KW-1003">Cell membrane</keyword>
<dbReference type="SMART" id="SM00369">
    <property type="entry name" value="LRR_TYP"/>
    <property type="match status" value="15"/>
</dbReference>
<evidence type="ECO:0000256" key="12">
    <source>
        <dbReference type="SAM" id="Phobius"/>
    </source>
</evidence>
<evidence type="ECO:0000256" key="10">
    <source>
        <dbReference type="ARBA" id="ARBA00023170"/>
    </source>
</evidence>
<evidence type="ECO:0000256" key="8">
    <source>
        <dbReference type="ARBA" id="ARBA00022989"/>
    </source>
</evidence>
<keyword evidence="6 13" id="KW-0732">Signal</keyword>
<dbReference type="PANTHER" id="PTHR48052:SF68">
    <property type="entry name" value="RECEPTOR LIKE PROTEIN 21-RELATED"/>
    <property type="match status" value="1"/>
</dbReference>
<feature type="transmembrane region" description="Helical" evidence="12">
    <location>
        <begin position="1380"/>
        <end position="1402"/>
    </location>
</feature>
<comment type="subcellular location">
    <subcellularLocation>
        <location evidence="1">Cell membrane</location>
        <topology evidence="1">Single-pass type I membrane protein</topology>
    </subcellularLocation>
</comment>
<dbReference type="SMART" id="SM00365">
    <property type="entry name" value="LRR_SD22"/>
    <property type="match status" value="13"/>
</dbReference>
<evidence type="ECO:0000256" key="13">
    <source>
        <dbReference type="SAM" id="SignalP"/>
    </source>
</evidence>
<name>A0ABR0PQV1_GOSAR</name>
<evidence type="ECO:0000256" key="6">
    <source>
        <dbReference type="ARBA" id="ARBA00022729"/>
    </source>
</evidence>
<dbReference type="SUPFAM" id="SSF52058">
    <property type="entry name" value="L domain-like"/>
    <property type="match status" value="5"/>
</dbReference>
<keyword evidence="7" id="KW-0677">Repeat</keyword>
<evidence type="ECO:0000256" key="4">
    <source>
        <dbReference type="ARBA" id="ARBA00022614"/>
    </source>
</evidence>
<keyword evidence="5 12" id="KW-0812">Transmembrane</keyword>
<keyword evidence="8 12" id="KW-1133">Transmembrane helix</keyword>
<evidence type="ECO:0000256" key="7">
    <source>
        <dbReference type="ARBA" id="ARBA00022737"/>
    </source>
</evidence>
<keyword evidence="11" id="KW-0325">Glycoprotein</keyword>
<reference evidence="14 15" key="1">
    <citation type="submission" date="2023-03" db="EMBL/GenBank/DDBJ databases">
        <title>WGS of Gossypium arboreum.</title>
        <authorList>
            <person name="Yu D."/>
        </authorList>
    </citation>
    <scope>NUCLEOTIDE SEQUENCE [LARGE SCALE GENOMIC DNA]</scope>
    <source>
        <tissue evidence="14">Leaf</tissue>
    </source>
</reference>
<dbReference type="InterPro" id="IPR001611">
    <property type="entry name" value="Leu-rich_rpt"/>
</dbReference>
<comment type="caution">
    <text evidence="14">The sequence shown here is derived from an EMBL/GenBank/DDBJ whole genome shotgun (WGS) entry which is preliminary data.</text>
</comment>
<dbReference type="PROSITE" id="PS51450">
    <property type="entry name" value="LRR"/>
    <property type="match status" value="7"/>
</dbReference>
<evidence type="ECO:0000256" key="1">
    <source>
        <dbReference type="ARBA" id="ARBA00004251"/>
    </source>
</evidence>
<gene>
    <name evidence="14" type="ORF">PVK06_021755</name>
</gene>
<comment type="similarity">
    <text evidence="2">Belongs to the RLP family.</text>
</comment>
<dbReference type="Proteomes" id="UP001358586">
    <property type="component" value="Chromosome 6"/>
</dbReference>
<dbReference type="EMBL" id="JARKNE010000006">
    <property type="protein sequence ID" value="KAK5826823.1"/>
    <property type="molecule type" value="Genomic_DNA"/>
</dbReference>
<evidence type="ECO:0000256" key="9">
    <source>
        <dbReference type="ARBA" id="ARBA00023136"/>
    </source>
</evidence>
<feature type="chain" id="PRO_5046303999" description="LRR receptor-like serine/threonine-protein kinase GSO1" evidence="13">
    <location>
        <begin position="23"/>
        <end position="1438"/>
    </location>
</feature>
<accession>A0ABR0PQV1</accession>
<proteinExistence type="inferred from homology"/>
<dbReference type="InterPro" id="IPR032675">
    <property type="entry name" value="LRR_dom_sf"/>
</dbReference>
<dbReference type="Pfam" id="PF13855">
    <property type="entry name" value="LRR_8"/>
    <property type="match status" value="4"/>
</dbReference>
<sequence>MELKWLALVLVVLSLGAGLCDGCLEEERSALFQLKPFFEFINYKFQPNNFKLNPKKESSSNCCEWERVECNPITGRVTHLFLNYSAYNKMDWYLNASLFLPFEELQNLSLIGNSIAGCVVNQGFERLSLKLDKLENLDLSENYFNDSILASLSELSSLKSLNLAYNIFTGSNPTNGKSIKLYMMQNLSKFKVVLSIFLILLLTGIEMLPNLNNLETLDLSRNHLGNNILSQLDGFTSLKSLGLKHCGLKGTLNIQGINNNWMNLKELYLGGNEINSLGSLFHGKEGMKLNKLEVLSLYDNLFNNSIFPSLAVLSNLKSLDLSYNQLEGAIYTKDLNALSNLEDLILSGNEVNGFIPSQGIRLMNLKVVDLSRNDFNNSIMSSLATLSNLKTLWIDIYQCNGLIDMKGKNHPSPHPHIVLHANADAVCSFSLQSLGLFRTLKTLSLQGFNINETTMPSYSHNASVTAEFTSLKRLELSYCKVNKNLSRQEGLNLRSLEELELYESSLPSNFIQVFGPLISLKNLTAHGIDGNNTPPMNDFCELINLQELDINGNNLRGSLPMCFSNLTSLKKLSLSYNQLFENISVLKNLTLLESLDLSSNQFSGNIFALKSLTLLESLDLSSNQFSESISALKSLTLLESLDLSSNQFSGNISALKSLTLLESLDLSSNQFSGNISALKSLTLLEYLDLSSNQFSGNISALKSLTLLESLDLSSNQFFGNISALQSLTLLESLDLSSDQFSGNISALESLTSLQLLDISNNKFHIPSSLRPLFNLSKLKVLNADNNNIHADDHEMSYSSAPRFQLSTIQLSCCGSGGLFPQFLYHQSELWVVFLSDIYFKVDRFPFWLLENNTKLVTLSLMNCSLSGPFQVPSYVHSALSYLDISNNAFGGNIPVKMGAHLPVLGYLNMSKNYFNGSIPSSFGDMSSLEVLDLSNNQLSGEIPEHMTMGCSLLQVLALSNNKLQGSIFSGNFNLTNFSTLELNGNNFTGMIPNVLANCSYLYILDLSNNSIFGEVPSWIWNMSELAALDVSRNQLFGRLPQWRGYASNLEQVAMADNQLEGSIPRAICSLNFKLQFLDLSMNSLSGTLPSCFKPVSVREVHLFKNKLQGALPNAFHDSSSLVTLDLSYNHLKGNIPNWVSNLYKLSYLLLRRNHFEGEIPIQLCKLDRLSLIDLSQNNLSGGIPSCLKVFALNYAPEQYIWHQTIYYGMNSSVSIEVSIEYTVKSRSYNYKRRMLQYMSGIDLSCNKLTGEISFETKNIMKIFTLNLSHNSLTGPVPQAFSNLMDMESLDLSYNNLTGNIPAEFAVLHFLEYFNVSYNNLSGKTPERIGQLGAFDESNYVGNPFLCGSLVGKNCSPVETPLTPTASAGNKEDHGFIDMDAFYASFFACYVMVLLCIAAVLYINPYWRQAWFYHIHMAVDSCYYFVIDNFPRSFFSGNM</sequence>
<dbReference type="Pfam" id="PF13516">
    <property type="entry name" value="LRR_6"/>
    <property type="match status" value="2"/>
</dbReference>
<evidence type="ECO:0000256" key="11">
    <source>
        <dbReference type="ARBA" id="ARBA00023180"/>
    </source>
</evidence>
<dbReference type="Gene3D" id="3.80.10.10">
    <property type="entry name" value="Ribonuclease Inhibitor"/>
    <property type="match status" value="8"/>
</dbReference>
<feature type="signal peptide" evidence="13">
    <location>
        <begin position="1"/>
        <end position="22"/>
    </location>
</feature>
<evidence type="ECO:0000313" key="15">
    <source>
        <dbReference type="Proteomes" id="UP001358586"/>
    </source>
</evidence>
<dbReference type="Pfam" id="PF00560">
    <property type="entry name" value="LRR_1"/>
    <property type="match status" value="6"/>
</dbReference>
<protein>
    <recommendedName>
        <fullName evidence="16">LRR receptor-like serine/threonine-protein kinase GSO1</fullName>
    </recommendedName>
</protein>
<keyword evidence="10" id="KW-0675">Receptor</keyword>